<feature type="chain" id="PRO_5043741522" evidence="1">
    <location>
        <begin position="28"/>
        <end position="49"/>
    </location>
</feature>
<comment type="caution">
    <text evidence="2">The sequence shown here is derived from an EMBL/GenBank/DDBJ whole genome shotgun (WGS) entry which is preliminary data.</text>
</comment>
<evidence type="ECO:0000313" key="2">
    <source>
        <dbReference type="EMBL" id="GFS17617.1"/>
    </source>
</evidence>
<dbReference type="Gene3D" id="3.40.50.720">
    <property type="entry name" value="NAD(P)-binding Rossmann-like Domain"/>
    <property type="match status" value="1"/>
</dbReference>
<keyword evidence="1" id="KW-0732">Signal</keyword>
<dbReference type="EMBL" id="BMAT01009974">
    <property type="protein sequence ID" value="GFS17617.1"/>
    <property type="molecule type" value="Genomic_DNA"/>
</dbReference>
<dbReference type="InterPro" id="IPR036291">
    <property type="entry name" value="NAD(P)-bd_dom_sf"/>
</dbReference>
<protein>
    <submittedName>
        <fullName evidence="2">17-beta-hydroxysteroid dehydrogenase 14</fullName>
    </submittedName>
</protein>
<feature type="signal peptide" evidence="1">
    <location>
        <begin position="1"/>
        <end position="27"/>
    </location>
</feature>
<keyword evidence="3" id="KW-1185">Reference proteome</keyword>
<organism evidence="2 3">
    <name type="scientific">Elysia marginata</name>
    <dbReference type="NCBI Taxonomy" id="1093978"/>
    <lineage>
        <taxon>Eukaryota</taxon>
        <taxon>Metazoa</taxon>
        <taxon>Spiralia</taxon>
        <taxon>Lophotrochozoa</taxon>
        <taxon>Mollusca</taxon>
        <taxon>Gastropoda</taxon>
        <taxon>Heterobranchia</taxon>
        <taxon>Euthyneura</taxon>
        <taxon>Panpulmonata</taxon>
        <taxon>Sacoglossa</taxon>
        <taxon>Placobranchoidea</taxon>
        <taxon>Plakobranchidae</taxon>
        <taxon>Elysia</taxon>
    </lineage>
</organism>
<gene>
    <name evidence="2" type="ORF">ElyMa_004986500</name>
</gene>
<evidence type="ECO:0000313" key="3">
    <source>
        <dbReference type="Proteomes" id="UP000762676"/>
    </source>
</evidence>
<evidence type="ECO:0000256" key="1">
    <source>
        <dbReference type="SAM" id="SignalP"/>
    </source>
</evidence>
<accession>A0AAV4J7Z9</accession>
<proteinExistence type="predicted"/>
<reference evidence="2 3" key="1">
    <citation type="journal article" date="2021" name="Elife">
        <title>Chloroplast acquisition without the gene transfer in kleptoplastic sea slugs, Plakobranchus ocellatus.</title>
        <authorList>
            <person name="Maeda T."/>
            <person name="Takahashi S."/>
            <person name="Yoshida T."/>
            <person name="Shimamura S."/>
            <person name="Takaki Y."/>
            <person name="Nagai Y."/>
            <person name="Toyoda A."/>
            <person name="Suzuki Y."/>
            <person name="Arimoto A."/>
            <person name="Ishii H."/>
            <person name="Satoh N."/>
            <person name="Nishiyama T."/>
            <person name="Hasebe M."/>
            <person name="Maruyama T."/>
            <person name="Minagawa J."/>
            <person name="Obokata J."/>
            <person name="Shigenobu S."/>
        </authorList>
    </citation>
    <scope>NUCLEOTIDE SEQUENCE [LARGE SCALE GENOMIC DNA]</scope>
</reference>
<sequence length="49" mass="5258">MMGRFGTLEEVGLVCLFLAADATFCTGININVTGGAELDYGKKSRLEMN</sequence>
<dbReference type="AlphaFoldDB" id="A0AAV4J7Z9"/>
<dbReference type="SUPFAM" id="SSF51735">
    <property type="entry name" value="NAD(P)-binding Rossmann-fold domains"/>
    <property type="match status" value="1"/>
</dbReference>
<dbReference type="Proteomes" id="UP000762676">
    <property type="component" value="Unassembled WGS sequence"/>
</dbReference>
<name>A0AAV4J7Z9_9GAST</name>